<dbReference type="EMBL" id="QREH01000001">
    <property type="protein sequence ID" value="REE03688.1"/>
    <property type="molecule type" value="Genomic_DNA"/>
</dbReference>
<evidence type="ECO:0000313" key="1">
    <source>
        <dbReference type="EMBL" id="REE03688.1"/>
    </source>
</evidence>
<proteinExistence type="predicted"/>
<organism evidence="1 2">
    <name type="scientific">Citricoccus muralis</name>
    <dbReference type="NCBI Taxonomy" id="169134"/>
    <lineage>
        <taxon>Bacteria</taxon>
        <taxon>Bacillati</taxon>
        <taxon>Actinomycetota</taxon>
        <taxon>Actinomycetes</taxon>
        <taxon>Micrococcales</taxon>
        <taxon>Micrococcaceae</taxon>
        <taxon>Citricoccus</taxon>
    </lineage>
</organism>
<gene>
    <name evidence="1" type="ORF">C8E99_1504</name>
</gene>
<comment type="caution">
    <text evidence="1">The sequence shown here is derived from an EMBL/GenBank/DDBJ whole genome shotgun (WGS) entry which is preliminary data.</text>
</comment>
<accession>A0A3D9LBE7</accession>
<protein>
    <submittedName>
        <fullName evidence="1">Uncharacterized protein</fullName>
    </submittedName>
</protein>
<dbReference type="OrthoDB" id="8565707at2"/>
<dbReference type="AlphaFoldDB" id="A0A3D9LBE7"/>
<evidence type="ECO:0000313" key="2">
    <source>
        <dbReference type="Proteomes" id="UP000256727"/>
    </source>
</evidence>
<name>A0A3D9LBE7_9MICC</name>
<reference evidence="1 2" key="1">
    <citation type="submission" date="2018-07" db="EMBL/GenBank/DDBJ databases">
        <title>Sequencing the genomes of 1000 actinobacteria strains.</title>
        <authorList>
            <person name="Klenk H.-P."/>
        </authorList>
    </citation>
    <scope>NUCLEOTIDE SEQUENCE [LARGE SCALE GENOMIC DNA]</scope>
    <source>
        <strain evidence="1 2">DSM 14442</strain>
    </source>
</reference>
<keyword evidence="2" id="KW-1185">Reference proteome</keyword>
<dbReference type="RefSeq" id="WP_115931760.1">
    <property type="nucleotide sequence ID" value="NZ_QREH01000001.1"/>
</dbReference>
<sequence length="197" mass="22746">MKVMHGLMEPVRRSIRDEGLLPRLAVAGATLLTLTAQHPHANFNRPRGRWDVFSSIPNWKFFAPYPATKDYHYTYRVRTAQGDTLLWQEVDLVVPRQLRHAIWFASRRTGKAVFDICSSLMTRVAEPSSGHVSAYPEYQLMTEFIRRQIREDHPSVEVSDFQFAIVESSGYDESEDPRPVFISMTEPFDAAESQYSY</sequence>
<dbReference type="Proteomes" id="UP000256727">
    <property type="component" value="Unassembled WGS sequence"/>
</dbReference>